<dbReference type="Pfam" id="PF01368">
    <property type="entry name" value="DHH"/>
    <property type="match status" value="1"/>
</dbReference>
<dbReference type="Pfam" id="PF02272">
    <property type="entry name" value="DHHA1"/>
    <property type="match status" value="1"/>
</dbReference>
<dbReference type="AlphaFoldDB" id="A0A101H0P4"/>
<dbReference type="EMBL" id="LGGI01000003">
    <property type="protein sequence ID" value="KUK67560.1"/>
    <property type="molecule type" value="Genomic_DNA"/>
</dbReference>
<dbReference type="Gene3D" id="3.10.310.30">
    <property type="match status" value="1"/>
</dbReference>
<reference evidence="4" key="1">
    <citation type="journal article" date="2015" name="MBio">
        <title>Genome-Resolved Metagenomic Analysis Reveals Roles for Candidate Phyla and Other Microbial Community Members in Biogeochemical Transformations in Oil Reservoirs.</title>
        <authorList>
            <person name="Hu P."/>
            <person name="Tom L."/>
            <person name="Singh A."/>
            <person name="Thomas B.C."/>
            <person name="Baker B.J."/>
            <person name="Piceno Y.M."/>
            <person name="Andersen G.L."/>
            <person name="Banfield J.F."/>
        </authorList>
    </citation>
    <scope>NUCLEOTIDE SEQUENCE [LARGE SCALE GENOMIC DNA]</scope>
</reference>
<gene>
    <name evidence="3" type="ORF">XD87_0038</name>
</gene>
<sequence length="338" mass="39307">MDKTEKLLKKHIKKAKNILLLTHKGPDIDAFSSMLLMYKTIKETYPNKQVTMKSRQYPSSKLPLMKELTLIDKDENIKPEEEDLILITDSSLWRLCQEEGDTIRESSAPVFFIDHHRTDVDEEERENQFFINERRSSATEQVYVTLKRIFGNKFKVDEDGAALVQYGIISDTGRFLFDLTTPDTFRVFAEVMEIYRVDVEDFEYRSAKFPKETTDVVIEYLKTLTIEGDMAYMYISQDIIDQRGFEKQAVNEAFVFLKDKYLRFIQGVHWGFIVKPMFNDEKEWSISFRSTKGYQDVEVIAKELNGGGHEYASAVKIKADTVEEILDAVLNTIKKVTS</sequence>
<feature type="domain" description="DDH" evidence="1">
    <location>
        <begin position="17"/>
        <end position="168"/>
    </location>
</feature>
<proteinExistence type="predicted"/>
<dbReference type="PANTHER" id="PTHR47618">
    <property type="entry name" value="BIFUNCTIONAL OLIGORIBONUCLEASE AND PAP PHOSPHATASE NRNA"/>
    <property type="match status" value="1"/>
</dbReference>
<accession>A0A101H0P4</accession>
<comment type="caution">
    <text evidence="3">The sequence shown here is derived from an EMBL/GenBank/DDBJ whole genome shotgun (WGS) entry which is preliminary data.</text>
</comment>
<dbReference type="Gene3D" id="3.90.1640.10">
    <property type="entry name" value="inorganic pyrophosphatase (n-terminal core)"/>
    <property type="match status" value="1"/>
</dbReference>
<dbReference type="Proteomes" id="UP000053469">
    <property type="component" value="Unassembled WGS sequence"/>
</dbReference>
<evidence type="ECO:0000259" key="2">
    <source>
        <dbReference type="Pfam" id="PF02272"/>
    </source>
</evidence>
<dbReference type="InterPro" id="IPR038763">
    <property type="entry name" value="DHH_sf"/>
</dbReference>
<dbReference type="InterPro" id="IPR051319">
    <property type="entry name" value="Oligoribo/pAp-PDE_c-di-AMP_PDE"/>
</dbReference>
<evidence type="ECO:0000313" key="4">
    <source>
        <dbReference type="Proteomes" id="UP000053469"/>
    </source>
</evidence>
<protein>
    <submittedName>
        <fullName evidence="3">Uncharacterized protein</fullName>
    </submittedName>
</protein>
<dbReference type="GO" id="GO:0003676">
    <property type="term" value="F:nucleic acid binding"/>
    <property type="evidence" value="ECO:0007669"/>
    <property type="project" value="InterPro"/>
</dbReference>
<feature type="domain" description="DHHA1" evidence="2">
    <location>
        <begin position="279"/>
        <end position="334"/>
    </location>
</feature>
<name>A0A101H0P4_9BACT</name>
<dbReference type="SUPFAM" id="SSF64182">
    <property type="entry name" value="DHH phosphoesterases"/>
    <property type="match status" value="1"/>
</dbReference>
<dbReference type="InterPro" id="IPR001667">
    <property type="entry name" value="DDH_dom"/>
</dbReference>
<dbReference type="PANTHER" id="PTHR47618:SF1">
    <property type="entry name" value="BIFUNCTIONAL OLIGORIBONUCLEASE AND PAP PHOSPHATASE NRNA"/>
    <property type="match status" value="1"/>
</dbReference>
<evidence type="ECO:0000259" key="1">
    <source>
        <dbReference type="Pfam" id="PF01368"/>
    </source>
</evidence>
<organism evidence="3 4">
    <name type="scientific">candidate division WS6 bacterium 36_33</name>
    <dbReference type="NCBI Taxonomy" id="1641388"/>
    <lineage>
        <taxon>Bacteria</taxon>
        <taxon>Candidatus Dojkabacteria</taxon>
    </lineage>
</organism>
<dbReference type="InterPro" id="IPR003156">
    <property type="entry name" value="DHHA1_dom"/>
</dbReference>
<evidence type="ECO:0000313" key="3">
    <source>
        <dbReference type="EMBL" id="KUK67560.1"/>
    </source>
</evidence>